<dbReference type="Pfam" id="PF00722">
    <property type="entry name" value="Glyco_hydro_16"/>
    <property type="match status" value="1"/>
</dbReference>
<dbReference type="GeneID" id="68357824"/>
<sequence>MPRLAAALCECGYSAEGSEDDNGPWLFTDMLESDFTNVPNVSGLQSWVPQQFNVSAKAGRGRYGKAFSPGNIASHPKAKLGEEKPAAADAVGVELRVGSAVANGAIPVAEIDSAALDMHYGSYRAGMKLTAVHGTCAAFFWYFNDTQEIDMEFLSQDYNHERRLYPVNLVIQSQKSMKAGYDASRTDSFQRVNLTFDPTDGFHEYRFDYLPGRVVFYADSSKLAEMAGHEMPSSAGHLILQHWSNGDPKWSGGPPTQDALLTVSYVKAYFNTSSREKVSSWALRCAEAQGGAVCSIPDVLASNASTGGRFFTGEGARGSDKEGEENSGRALREVDGKRVLAVVLVATAMAVMGSSGL</sequence>
<keyword evidence="4" id="KW-1185">Reference proteome</keyword>
<dbReference type="RefSeq" id="XP_044718053.1">
    <property type="nucleotide sequence ID" value="XM_044867166.1"/>
</dbReference>
<accession>A0A9P8MSR0</accession>
<feature type="compositionally biased region" description="Basic and acidic residues" evidence="1">
    <location>
        <begin position="317"/>
        <end position="330"/>
    </location>
</feature>
<gene>
    <name evidence="3" type="ORF">HRG_08695</name>
</gene>
<dbReference type="CDD" id="cd00413">
    <property type="entry name" value="Glyco_hydrolase_16"/>
    <property type="match status" value="1"/>
</dbReference>
<dbReference type="Proteomes" id="UP000824596">
    <property type="component" value="Unassembled WGS sequence"/>
</dbReference>
<dbReference type="InterPro" id="IPR013320">
    <property type="entry name" value="ConA-like_dom_sf"/>
</dbReference>
<dbReference type="AlphaFoldDB" id="A0A9P8MSR0"/>
<keyword evidence="3" id="KW-0378">Hydrolase</keyword>
<dbReference type="GO" id="GO:0005975">
    <property type="term" value="P:carbohydrate metabolic process"/>
    <property type="evidence" value="ECO:0007669"/>
    <property type="project" value="InterPro"/>
</dbReference>
<dbReference type="PANTHER" id="PTHR38121:SF5">
    <property type="entry name" value="GH16 DOMAIN-CONTAINING PROTEIN"/>
    <property type="match status" value="1"/>
</dbReference>
<feature type="domain" description="GH16" evidence="2">
    <location>
        <begin position="33"/>
        <end position="274"/>
    </location>
</feature>
<organism evidence="3 4">
    <name type="scientific">Hirsutella rhossiliensis</name>
    <dbReference type="NCBI Taxonomy" id="111463"/>
    <lineage>
        <taxon>Eukaryota</taxon>
        <taxon>Fungi</taxon>
        <taxon>Dikarya</taxon>
        <taxon>Ascomycota</taxon>
        <taxon>Pezizomycotina</taxon>
        <taxon>Sordariomycetes</taxon>
        <taxon>Hypocreomycetidae</taxon>
        <taxon>Hypocreales</taxon>
        <taxon>Ophiocordycipitaceae</taxon>
        <taxon>Hirsutella</taxon>
    </lineage>
</organism>
<dbReference type="InterPro" id="IPR000757">
    <property type="entry name" value="Beta-glucanase-like"/>
</dbReference>
<evidence type="ECO:0000256" key="1">
    <source>
        <dbReference type="SAM" id="MobiDB-lite"/>
    </source>
</evidence>
<dbReference type="EMBL" id="JAIZPD010000010">
    <property type="protein sequence ID" value="KAH0960540.1"/>
    <property type="molecule type" value="Genomic_DNA"/>
</dbReference>
<evidence type="ECO:0000313" key="3">
    <source>
        <dbReference type="EMBL" id="KAH0960540.1"/>
    </source>
</evidence>
<proteinExistence type="predicted"/>
<name>A0A9P8MSR0_9HYPO</name>
<reference evidence="3" key="1">
    <citation type="submission" date="2021-09" db="EMBL/GenBank/DDBJ databases">
        <title>A high-quality genome of the endoparasitic fungus Hirsutella rhossiliensis with a comparison of Hirsutella genomes reveals transposable elements contributing to genome size variation.</title>
        <authorList>
            <person name="Lin R."/>
            <person name="Jiao Y."/>
            <person name="Sun X."/>
            <person name="Ling J."/>
            <person name="Xie B."/>
            <person name="Cheng X."/>
        </authorList>
    </citation>
    <scope>NUCLEOTIDE SEQUENCE</scope>
    <source>
        <strain evidence="3">HR02</strain>
    </source>
</reference>
<dbReference type="OrthoDB" id="25131at2759"/>
<dbReference type="Gene3D" id="2.60.120.200">
    <property type="match status" value="1"/>
</dbReference>
<protein>
    <submittedName>
        <fullName evidence="3">Glycosyl hydrolases family 16 domain-containing protein</fullName>
    </submittedName>
</protein>
<dbReference type="SUPFAM" id="SSF49899">
    <property type="entry name" value="Concanavalin A-like lectins/glucanases"/>
    <property type="match status" value="1"/>
</dbReference>
<evidence type="ECO:0000313" key="4">
    <source>
        <dbReference type="Proteomes" id="UP000824596"/>
    </source>
</evidence>
<comment type="caution">
    <text evidence="3">The sequence shown here is derived from an EMBL/GenBank/DDBJ whole genome shotgun (WGS) entry which is preliminary data.</text>
</comment>
<dbReference type="PANTHER" id="PTHR38121">
    <property type="entry name" value="GH16 DOMAIN-CONTAINING PROTEIN"/>
    <property type="match status" value="1"/>
</dbReference>
<dbReference type="GO" id="GO:0004553">
    <property type="term" value="F:hydrolase activity, hydrolyzing O-glycosyl compounds"/>
    <property type="evidence" value="ECO:0007669"/>
    <property type="project" value="InterPro"/>
</dbReference>
<evidence type="ECO:0000259" key="2">
    <source>
        <dbReference type="PROSITE" id="PS51762"/>
    </source>
</evidence>
<feature type="region of interest" description="Disordered" evidence="1">
    <location>
        <begin position="311"/>
        <end position="330"/>
    </location>
</feature>
<dbReference type="PROSITE" id="PS51762">
    <property type="entry name" value="GH16_2"/>
    <property type="match status" value="1"/>
</dbReference>